<dbReference type="Gene3D" id="2.160.20.120">
    <property type="match status" value="1"/>
</dbReference>
<feature type="domain" description="Putative auto-transporter adhesin head GIN" evidence="2">
    <location>
        <begin position="29"/>
        <end position="205"/>
    </location>
</feature>
<reference evidence="3 4" key="1">
    <citation type="submission" date="2020-08" db="EMBL/GenBank/DDBJ databases">
        <title>Genomic Encyclopedia of Type Strains, Phase IV (KMG-IV): sequencing the most valuable type-strain genomes for metagenomic binning, comparative biology and taxonomic classification.</title>
        <authorList>
            <person name="Goeker M."/>
        </authorList>
    </citation>
    <scope>NUCLEOTIDE SEQUENCE [LARGE SCALE GENOMIC DNA]</scope>
    <source>
        <strain evidence="3 4">DSM 101535</strain>
    </source>
</reference>
<dbReference type="EMBL" id="JACIJN010000007">
    <property type="protein sequence ID" value="MBB5726376.1"/>
    <property type="molecule type" value="Genomic_DNA"/>
</dbReference>
<sequence length="219" mass="22183">MRGLIALVALLATPAGAAERRWPVGSIERLRVEAPVSLRVVTGGGNGVRGTAAARATLDALDLRVDGTTLTIRAPRGFSETAEIIVTTPRLDTVALFAPATVSVDALRGTRATVSIAGAGSVSVARVDAERFDATLVGEGTITASGRTTEARLAGNGPGTIDAATLLAERTTVQAAGDLIVRAAARSTARITAGPDAQVTISGHPQCAVRAATPANVRC</sequence>
<protein>
    <recommendedName>
        <fullName evidence="2">Putative auto-transporter adhesin head GIN domain-containing protein</fullName>
    </recommendedName>
</protein>
<comment type="caution">
    <text evidence="3">The sequence shown here is derived from an EMBL/GenBank/DDBJ whole genome shotgun (WGS) entry which is preliminary data.</text>
</comment>
<feature type="signal peptide" evidence="1">
    <location>
        <begin position="1"/>
        <end position="17"/>
    </location>
</feature>
<evidence type="ECO:0000256" key="1">
    <source>
        <dbReference type="SAM" id="SignalP"/>
    </source>
</evidence>
<organism evidence="3 4">
    <name type="scientific">Sphingomonas endophytica</name>
    <dbReference type="NCBI Taxonomy" id="869719"/>
    <lineage>
        <taxon>Bacteria</taxon>
        <taxon>Pseudomonadati</taxon>
        <taxon>Pseudomonadota</taxon>
        <taxon>Alphaproteobacteria</taxon>
        <taxon>Sphingomonadales</taxon>
        <taxon>Sphingomonadaceae</taxon>
        <taxon>Sphingomonas</taxon>
    </lineage>
</organism>
<evidence type="ECO:0000313" key="3">
    <source>
        <dbReference type="EMBL" id="MBB5726376.1"/>
    </source>
</evidence>
<dbReference type="RefSeq" id="WP_184037497.1">
    <property type="nucleotide sequence ID" value="NZ_BAABAR010000003.1"/>
</dbReference>
<dbReference type="InterPro" id="IPR021255">
    <property type="entry name" value="DUF2807"/>
</dbReference>
<name>A0ABR6N6F6_9SPHN</name>
<keyword evidence="1" id="KW-0732">Signal</keyword>
<dbReference type="Pfam" id="PF10988">
    <property type="entry name" value="DUF2807"/>
    <property type="match status" value="1"/>
</dbReference>
<evidence type="ECO:0000259" key="2">
    <source>
        <dbReference type="Pfam" id="PF10988"/>
    </source>
</evidence>
<evidence type="ECO:0000313" key="4">
    <source>
        <dbReference type="Proteomes" id="UP000560131"/>
    </source>
</evidence>
<feature type="chain" id="PRO_5046582045" description="Putative auto-transporter adhesin head GIN domain-containing protein" evidence="1">
    <location>
        <begin position="18"/>
        <end position="219"/>
    </location>
</feature>
<keyword evidence="4" id="KW-1185">Reference proteome</keyword>
<dbReference type="Proteomes" id="UP000560131">
    <property type="component" value="Unassembled WGS sequence"/>
</dbReference>
<gene>
    <name evidence="3" type="ORF">FHS97_002316</name>
</gene>
<proteinExistence type="predicted"/>
<accession>A0ABR6N6F6</accession>